<dbReference type="OrthoDB" id="3238224at2759"/>
<organism evidence="1 2">
    <name type="scientific">Hericium alpestre</name>
    <dbReference type="NCBI Taxonomy" id="135208"/>
    <lineage>
        <taxon>Eukaryota</taxon>
        <taxon>Fungi</taxon>
        <taxon>Dikarya</taxon>
        <taxon>Basidiomycota</taxon>
        <taxon>Agaricomycotina</taxon>
        <taxon>Agaricomycetes</taxon>
        <taxon>Russulales</taxon>
        <taxon>Hericiaceae</taxon>
        <taxon>Hericium</taxon>
    </lineage>
</organism>
<name>A0A4Y9ZY70_9AGAM</name>
<dbReference type="AlphaFoldDB" id="A0A4Y9ZY70"/>
<protein>
    <recommendedName>
        <fullName evidence="3">Helicase C-terminal domain-containing protein</fullName>
    </recommendedName>
</protein>
<evidence type="ECO:0000313" key="2">
    <source>
        <dbReference type="Proteomes" id="UP000298061"/>
    </source>
</evidence>
<dbReference type="Proteomes" id="UP000298061">
    <property type="component" value="Unassembled WGS sequence"/>
</dbReference>
<keyword evidence="2" id="KW-1185">Reference proteome</keyword>
<evidence type="ECO:0000313" key="1">
    <source>
        <dbReference type="EMBL" id="TFY79144.1"/>
    </source>
</evidence>
<evidence type="ECO:0008006" key="3">
    <source>
        <dbReference type="Google" id="ProtNLM"/>
    </source>
</evidence>
<dbReference type="Gene3D" id="3.40.50.300">
    <property type="entry name" value="P-loop containing nucleotide triphosphate hydrolases"/>
    <property type="match status" value="1"/>
</dbReference>
<proteinExistence type="predicted"/>
<gene>
    <name evidence="1" type="ORF">EWM64_g4867</name>
</gene>
<dbReference type="InterPro" id="IPR027417">
    <property type="entry name" value="P-loop_NTPase"/>
</dbReference>
<reference evidence="1 2" key="1">
    <citation type="submission" date="2019-02" db="EMBL/GenBank/DDBJ databases">
        <title>Genome sequencing of the rare red list fungi Hericium alpestre (H. flagellum).</title>
        <authorList>
            <person name="Buettner E."/>
            <person name="Kellner H."/>
        </authorList>
    </citation>
    <scope>NUCLEOTIDE SEQUENCE [LARGE SCALE GENOMIC DNA]</scope>
    <source>
        <strain evidence="1 2">DSM 108284</strain>
    </source>
</reference>
<dbReference type="EMBL" id="SFCI01000551">
    <property type="protein sequence ID" value="TFY79144.1"/>
    <property type="molecule type" value="Genomic_DNA"/>
</dbReference>
<comment type="caution">
    <text evidence="1">The sequence shown here is derived from an EMBL/GenBank/DDBJ whole genome shotgun (WGS) entry which is preliminary data.</text>
</comment>
<sequence length="451" mass="50181">MGCDIPDIKIAVIYGIQDMCSMMQKGGRAGRRPDTSAVMIWLVEDWIFRYLQSERDSAGSTRAAEDDTDTPAAPSQKLLKERADKIDPAALQYIERSVSGECLRDFTRKYFRPTLSMPRLKVIVEEDPEEDLLWQSIGGMALDSDSEDGGEENDSHTVTWEVMQLPPKPPRGSASERADLRNQLEYWRNRRWDVVRGRNPGLSRSWVLSAHALDRLVEKANWIAGARDGVTATLVRRITDLLVDSEMTMELLVNALNRFRLDIQTKRAQAHAEKRAERSDRRARKARVNNCNTSALSFPPSPTAAAQTAATGRITPLEEDDLYTETSLAPLAIPAEVSPPHPRPRPRPIFANHQRDTSLTEEINFFLDPLPLPPVPEPLILHGQLRPWSQSAWAVGAMDSAVLAPELTTTTSHGGPAYNGPTQAGAVRFPFSNAEENAAQLHDAFGSFLSE</sequence>
<accession>A0A4Y9ZY70</accession>